<name>A0A3Q8U8M9_9VIRU</name>
<accession>A0A3Q8U8M9</accession>
<organism evidence="1">
    <name type="scientific">Megavirus baoshan</name>
    <dbReference type="NCBI Taxonomy" id="2496520"/>
    <lineage>
        <taxon>Viruses</taxon>
        <taxon>Varidnaviria</taxon>
        <taxon>Bamfordvirae</taxon>
        <taxon>Nucleocytoviricota</taxon>
        <taxon>Megaviricetes</taxon>
        <taxon>Imitervirales</taxon>
        <taxon>Mimiviridae</taxon>
        <taxon>Megamimivirinae</taxon>
        <taxon>Megavirus</taxon>
        <taxon>Megavirus baoshanense</taxon>
    </lineage>
</organism>
<protein>
    <submittedName>
        <fullName evidence="1">Uncharacterized protein</fullName>
    </submittedName>
</protein>
<gene>
    <name evidence="1" type="ORF">Mb1017</name>
</gene>
<sequence length="113" mass="12612">MDRAILSIGNEKGPYKGIKKSSGGTYNLVRDTDKPIRLVVQFYMCTDTCDISDTNIKEISDQIRNIYNQGLNEGSLVVDTFDKPGLQSKNTTRPTATTNHNGKYLCDYDVSLL</sequence>
<evidence type="ECO:0000313" key="1">
    <source>
        <dbReference type="EMBL" id="AZL89849.1"/>
    </source>
</evidence>
<proteinExistence type="predicted"/>
<dbReference type="EMBL" id="MH046811">
    <property type="protein sequence ID" value="AZL89849.1"/>
    <property type="molecule type" value="Genomic_DNA"/>
</dbReference>
<reference evidence="1" key="1">
    <citation type="submission" date="2018-03" db="EMBL/GenBank/DDBJ databases">
        <title>Draft genome sequences of Megaviruse, new member of the family Mimiviridae isolated from water in Shanghai, China.</title>
        <authorList>
            <person name="Xia Y."/>
        </authorList>
    </citation>
    <scope>NUCLEOTIDE SEQUENCE</scope>
    <source>
        <strain evidence="1">SH</strain>
    </source>
</reference>